<dbReference type="InterPro" id="IPR002298">
    <property type="entry name" value="DNA_polymerase_A"/>
</dbReference>
<dbReference type="Pfam" id="PF00476">
    <property type="entry name" value="DNA_pol_A"/>
    <property type="match status" value="1"/>
</dbReference>
<evidence type="ECO:0000256" key="6">
    <source>
        <dbReference type="ARBA" id="ARBA00022705"/>
    </source>
</evidence>
<feature type="domain" description="3'-5' exonuclease" evidence="17">
    <location>
        <begin position="347"/>
        <end position="528"/>
    </location>
</feature>
<evidence type="ECO:0000313" key="21">
    <source>
        <dbReference type="Proteomes" id="UP000480178"/>
    </source>
</evidence>
<dbReference type="CDD" id="cd08637">
    <property type="entry name" value="DNA_pol_A_pol_I_C"/>
    <property type="match status" value="1"/>
</dbReference>
<dbReference type="GO" id="GO:0006261">
    <property type="term" value="P:DNA-templated DNA replication"/>
    <property type="evidence" value="ECO:0007669"/>
    <property type="project" value="UniProtKB-UniRule"/>
</dbReference>
<dbReference type="SMART" id="SM00482">
    <property type="entry name" value="POLAc"/>
    <property type="match status" value="1"/>
</dbReference>
<evidence type="ECO:0000256" key="1">
    <source>
        <dbReference type="ARBA" id="ARBA00007705"/>
    </source>
</evidence>
<gene>
    <name evidence="16 20" type="primary">polA</name>
    <name evidence="20" type="ORF">GXP67_25790</name>
</gene>
<dbReference type="EC" id="2.7.7.7" evidence="2 15"/>
<evidence type="ECO:0000313" key="20">
    <source>
        <dbReference type="EMBL" id="QHT69814.1"/>
    </source>
</evidence>
<evidence type="ECO:0000256" key="9">
    <source>
        <dbReference type="ARBA" id="ARBA00022801"/>
    </source>
</evidence>
<dbReference type="InterPro" id="IPR029060">
    <property type="entry name" value="PIN-like_dom_sf"/>
</dbReference>
<dbReference type="FunFam" id="1.10.150.20:FF:000003">
    <property type="entry name" value="DNA polymerase I"/>
    <property type="match status" value="1"/>
</dbReference>
<dbReference type="CDD" id="cd06139">
    <property type="entry name" value="DNA_polA_I_Ecoli_like_exo"/>
    <property type="match status" value="1"/>
</dbReference>
<dbReference type="InterPro" id="IPR002421">
    <property type="entry name" value="5-3_exonuclease"/>
</dbReference>
<keyword evidence="8 16" id="KW-0227">DNA damage</keyword>
<dbReference type="Gene3D" id="1.20.1060.10">
    <property type="entry name" value="Taq DNA Polymerase, Chain T, domain 4"/>
    <property type="match status" value="1"/>
</dbReference>
<evidence type="ECO:0000259" key="18">
    <source>
        <dbReference type="SMART" id="SM00475"/>
    </source>
</evidence>
<dbReference type="RefSeq" id="WP_162445798.1">
    <property type="nucleotide sequence ID" value="NZ_CP048222.1"/>
</dbReference>
<feature type="domain" description="DNA-directed DNA polymerase family A palm" evidence="19">
    <location>
        <begin position="697"/>
        <end position="904"/>
    </location>
</feature>
<dbReference type="Gene3D" id="3.30.420.10">
    <property type="entry name" value="Ribonuclease H-like superfamily/Ribonuclease H"/>
    <property type="match status" value="1"/>
</dbReference>
<dbReference type="CDD" id="cd09898">
    <property type="entry name" value="H3TH_53EXO"/>
    <property type="match status" value="1"/>
</dbReference>
<organism evidence="20 21">
    <name type="scientific">Rhodocytophaga rosea</name>
    <dbReference type="NCBI Taxonomy" id="2704465"/>
    <lineage>
        <taxon>Bacteria</taxon>
        <taxon>Pseudomonadati</taxon>
        <taxon>Bacteroidota</taxon>
        <taxon>Cytophagia</taxon>
        <taxon>Cytophagales</taxon>
        <taxon>Rhodocytophagaceae</taxon>
        <taxon>Rhodocytophaga</taxon>
    </lineage>
</organism>
<dbReference type="InterPro" id="IPR012337">
    <property type="entry name" value="RNaseH-like_sf"/>
</dbReference>
<feature type="domain" description="5'-3' exonuclease" evidence="18">
    <location>
        <begin position="6"/>
        <end position="267"/>
    </location>
</feature>
<dbReference type="GO" id="GO:0003887">
    <property type="term" value="F:DNA-directed DNA polymerase activity"/>
    <property type="evidence" value="ECO:0007669"/>
    <property type="project" value="UniProtKB-UniRule"/>
</dbReference>
<dbReference type="Pfam" id="PF02739">
    <property type="entry name" value="5_3_exonuc_N"/>
    <property type="match status" value="1"/>
</dbReference>
<evidence type="ECO:0000256" key="12">
    <source>
        <dbReference type="ARBA" id="ARBA00023125"/>
    </source>
</evidence>
<dbReference type="AlphaFoldDB" id="A0A6C0GPP5"/>
<dbReference type="Pfam" id="PF01612">
    <property type="entry name" value="DNA_pol_A_exo1"/>
    <property type="match status" value="1"/>
</dbReference>
<evidence type="ECO:0000256" key="8">
    <source>
        <dbReference type="ARBA" id="ARBA00022763"/>
    </source>
</evidence>
<dbReference type="Gene3D" id="3.30.70.370">
    <property type="match status" value="1"/>
</dbReference>
<accession>A0A6C0GPP5</accession>
<keyword evidence="4 16" id="KW-0808">Transferase</keyword>
<evidence type="ECO:0000256" key="2">
    <source>
        <dbReference type="ARBA" id="ARBA00012417"/>
    </source>
</evidence>
<dbReference type="PANTHER" id="PTHR10133:SF27">
    <property type="entry name" value="DNA POLYMERASE NU"/>
    <property type="match status" value="1"/>
</dbReference>
<keyword evidence="9 16" id="KW-0378">Hydrolase</keyword>
<evidence type="ECO:0000256" key="16">
    <source>
        <dbReference type="RuleBase" id="RU004460"/>
    </source>
</evidence>
<dbReference type="InterPro" id="IPR036279">
    <property type="entry name" value="5-3_exonuclease_C_sf"/>
</dbReference>
<dbReference type="InterPro" id="IPR001098">
    <property type="entry name" value="DNA-dir_DNA_pol_A_palm_dom"/>
</dbReference>
<dbReference type="FunFam" id="1.20.1060.10:FF:000001">
    <property type="entry name" value="DNA polymerase I"/>
    <property type="match status" value="1"/>
</dbReference>
<keyword evidence="5 16" id="KW-0548">Nucleotidyltransferase</keyword>
<evidence type="ECO:0000256" key="15">
    <source>
        <dbReference type="NCBIfam" id="TIGR00593"/>
    </source>
</evidence>
<sequence length="940" mass="105988">MSKPIHKLFLLDAYALIYRAHFAFSKAPRITSKGMNTSAIFGFTNTLLEVLQKEKPTHIGVAFDTAAPTFRHTTYTEYKSQRQAQPEDITIAVPYVKKLVKAFGIPVLAMDGFEADDVIGTIAKRAAREGFEVFMMTPDKDYGQLVEEHVYLYKPAFMGKGVEILGEKEILQKWGIKRIDQVIDMLGLQGDAVDNIPGIPGVGEKTAQKLIEEFDTVENLIANATQLKGKQKDNVEQYAQQALLSKQLATIDINVPVPFEADELKCREADKVVLSELLDELEFRTIKKRLFGEEPVPGASAAPKAAAKKTNQPEFSFELDFNPALLTETAELPPSDKASIHTVLHQYHVIDTPELRKLLIEHLSRQDEFCFDSETNSIDAVAAELVGLAFSYYKNEAYYVPIPADQKEAQAIVNEFKPVLENPAIGKIGQNLKYDIIVLKNYGVQVRGKIFDTMLAHYLLEPDMRHNMDILAETYLHYQTVSIESLIGKKGKDQITMDKVEIEKIAEYAGEDADITLQLKEVFLPKLRENKMEKLFYEIENPLVPVLAEMERTGVKVDTVALGELSKILEGDLKGLEDKIFTLSGTPFNIGSPKQLGEVLFDQMKLDPKAKKTKTGQYATGEDILSKLEGDHEIIRHILDYRELQKLKSTYIDALPILMSPKDGRIHTSYNQAVTATGRLSSTNPNLQNIPIRTERGREIRKAFVPHNESFTILSADYSQIELRIMAAFSQDQTMLDAFQKGIDIHTSTASKVFKVDLKEVTSDMRRKAKTINFGIIYGISAFGLGSRLNIPRKEAGEIIDAYFQEFPAVKKYMDSSIQKARDCEYAETLLGRRRYLRDINSRNMTDRNFAERNAINAPIQGTAADMIKIAMIRIHEYIEQEKLQSRMILQVHDELVFDAHKDEVETLKTQVEDIMKHALPLGVPMEIGIGTGNNWLEAH</sequence>
<dbReference type="NCBIfam" id="TIGR00593">
    <property type="entry name" value="pola"/>
    <property type="match status" value="1"/>
</dbReference>
<dbReference type="InterPro" id="IPR002562">
    <property type="entry name" value="3'-5'_exonuclease_dom"/>
</dbReference>
<evidence type="ECO:0000259" key="19">
    <source>
        <dbReference type="SMART" id="SM00482"/>
    </source>
</evidence>
<dbReference type="PANTHER" id="PTHR10133">
    <property type="entry name" value="DNA POLYMERASE I"/>
    <property type="match status" value="1"/>
</dbReference>
<proteinExistence type="inferred from homology"/>
<dbReference type="InterPro" id="IPR018320">
    <property type="entry name" value="DNA_polymerase_1"/>
</dbReference>
<evidence type="ECO:0000256" key="11">
    <source>
        <dbReference type="ARBA" id="ARBA00022932"/>
    </source>
</evidence>
<dbReference type="SUPFAM" id="SSF47807">
    <property type="entry name" value="5' to 3' exonuclease, C-terminal subdomain"/>
    <property type="match status" value="1"/>
</dbReference>
<dbReference type="SUPFAM" id="SSF53098">
    <property type="entry name" value="Ribonuclease H-like"/>
    <property type="match status" value="1"/>
</dbReference>
<evidence type="ECO:0000256" key="5">
    <source>
        <dbReference type="ARBA" id="ARBA00022695"/>
    </source>
</evidence>
<dbReference type="SMART" id="SM00474">
    <property type="entry name" value="35EXOc"/>
    <property type="match status" value="1"/>
</dbReference>
<dbReference type="Pfam" id="PF01367">
    <property type="entry name" value="5_3_exonuc"/>
    <property type="match status" value="1"/>
</dbReference>
<dbReference type="InterPro" id="IPR019760">
    <property type="entry name" value="DNA-dir_DNA_pol_A_CS"/>
</dbReference>
<keyword evidence="7" id="KW-0540">Nuclease</keyword>
<reference evidence="20 21" key="1">
    <citation type="submission" date="2020-01" db="EMBL/GenBank/DDBJ databases">
        <authorList>
            <person name="Kim M.K."/>
        </authorList>
    </citation>
    <scope>NUCLEOTIDE SEQUENCE [LARGE SCALE GENOMIC DNA]</scope>
    <source>
        <strain evidence="20 21">172606-1</strain>
    </source>
</reference>
<evidence type="ECO:0000256" key="10">
    <source>
        <dbReference type="ARBA" id="ARBA00022839"/>
    </source>
</evidence>
<dbReference type="PRINTS" id="PR00868">
    <property type="entry name" value="DNAPOLI"/>
</dbReference>
<dbReference type="PROSITE" id="PS00447">
    <property type="entry name" value="DNA_POLYMERASE_A"/>
    <property type="match status" value="1"/>
</dbReference>
<evidence type="ECO:0000256" key="7">
    <source>
        <dbReference type="ARBA" id="ARBA00022722"/>
    </source>
</evidence>
<dbReference type="GO" id="GO:0008409">
    <property type="term" value="F:5'-3' exonuclease activity"/>
    <property type="evidence" value="ECO:0007669"/>
    <property type="project" value="UniProtKB-UniRule"/>
</dbReference>
<dbReference type="InterPro" id="IPR020045">
    <property type="entry name" value="DNA_polI_H3TH"/>
</dbReference>
<keyword evidence="10 16" id="KW-0269">Exonuclease</keyword>
<dbReference type="FunFam" id="3.30.420.10:FF:000026">
    <property type="entry name" value="DNA polymerase I"/>
    <property type="match status" value="1"/>
</dbReference>
<dbReference type="GO" id="GO:0003677">
    <property type="term" value="F:DNA binding"/>
    <property type="evidence" value="ECO:0007669"/>
    <property type="project" value="UniProtKB-UniRule"/>
</dbReference>
<dbReference type="NCBIfam" id="NF004397">
    <property type="entry name" value="PRK05755.1"/>
    <property type="match status" value="1"/>
</dbReference>
<comment type="similarity">
    <text evidence="1 16">Belongs to the DNA polymerase type-A family.</text>
</comment>
<dbReference type="Gene3D" id="1.10.150.20">
    <property type="entry name" value="5' to 3' exonuclease, C-terminal subdomain"/>
    <property type="match status" value="2"/>
</dbReference>
<evidence type="ECO:0000259" key="17">
    <source>
        <dbReference type="SMART" id="SM00474"/>
    </source>
</evidence>
<dbReference type="CDD" id="cd09859">
    <property type="entry name" value="PIN_53EXO"/>
    <property type="match status" value="1"/>
</dbReference>
<dbReference type="InterPro" id="IPR036397">
    <property type="entry name" value="RNaseH_sf"/>
</dbReference>
<comment type="function">
    <text evidence="16">In addition to polymerase activity, this DNA polymerase exhibits 3'-5' and 5'-3' exonuclease activity.</text>
</comment>
<dbReference type="SUPFAM" id="SSF56672">
    <property type="entry name" value="DNA/RNA polymerases"/>
    <property type="match status" value="1"/>
</dbReference>
<dbReference type="InterPro" id="IPR020046">
    <property type="entry name" value="5-3_exonucl_a-hlix_arch_N"/>
</dbReference>
<dbReference type="SMART" id="SM00475">
    <property type="entry name" value="53EXOc"/>
    <property type="match status" value="1"/>
</dbReference>
<evidence type="ECO:0000256" key="13">
    <source>
        <dbReference type="ARBA" id="ARBA00023204"/>
    </source>
</evidence>
<dbReference type="FunFam" id="1.10.150.20:FF:000002">
    <property type="entry name" value="DNA polymerase I"/>
    <property type="match status" value="1"/>
</dbReference>
<dbReference type="InterPro" id="IPR043502">
    <property type="entry name" value="DNA/RNA_pol_sf"/>
</dbReference>
<dbReference type="Proteomes" id="UP000480178">
    <property type="component" value="Chromosome"/>
</dbReference>
<dbReference type="SUPFAM" id="SSF88723">
    <property type="entry name" value="PIN domain-like"/>
    <property type="match status" value="1"/>
</dbReference>
<keyword evidence="6 16" id="KW-0235">DNA replication</keyword>
<keyword evidence="21" id="KW-1185">Reference proteome</keyword>
<dbReference type="GO" id="GO:0006302">
    <property type="term" value="P:double-strand break repair"/>
    <property type="evidence" value="ECO:0007669"/>
    <property type="project" value="TreeGrafter"/>
</dbReference>
<keyword evidence="12 16" id="KW-0238">DNA-binding</keyword>
<comment type="catalytic activity">
    <reaction evidence="14 16">
        <text>DNA(n) + a 2'-deoxyribonucleoside 5'-triphosphate = DNA(n+1) + diphosphate</text>
        <dbReference type="Rhea" id="RHEA:22508"/>
        <dbReference type="Rhea" id="RHEA-COMP:17339"/>
        <dbReference type="Rhea" id="RHEA-COMP:17340"/>
        <dbReference type="ChEBI" id="CHEBI:33019"/>
        <dbReference type="ChEBI" id="CHEBI:61560"/>
        <dbReference type="ChEBI" id="CHEBI:173112"/>
        <dbReference type="EC" id="2.7.7.7"/>
    </reaction>
</comment>
<name>A0A6C0GPP5_9BACT</name>
<keyword evidence="13 16" id="KW-0234">DNA repair</keyword>
<keyword evidence="11 16" id="KW-0239">DNA-directed DNA polymerase</keyword>
<evidence type="ECO:0000256" key="4">
    <source>
        <dbReference type="ARBA" id="ARBA00022679"/>
    </source>
</evidence>
<dbReference type="GO" id="GO:0008408">
    <property type="term" value="F:3'-5' exonuclease activity"/>
    <property type="evidence" value="ECO:0007669"/>
    <property type="project" value="UniProtKB-UniRule"/>
</dbReference>
<dbReference type="SMART" id="SM00279">
    <property type="entry name" value="HhH2"/>
    <property type="match status" value="1"/>
</dbReference>
<dbReference type="InterPro" id="IPR008918">
    <property type="entry name" value="HhH2"/>
</dbReference>
<dbReference type="EMBL" id="CP048222">
    <property type="protein sequence ID" value="QHT69814.1"/>
    <property type="molecule type" value="Genomic_DNA"/>
</dbReference>
<evidence type="ECO:0000256" key="14">
    <source>
        <dbReference type="ARBA" id="ARBA00049244"/>
    </source>
</evidence>
<evidence type="ECO:0000256" key="3">
    <source>
        <dbReference type="ARBA" id="ARBA00020311"/>
    </source>
</evidence>
<dbReference type="Gene3D" id="3.40.50.1010">
    <property type="entry name" value="5'-nuclease"/>
    <property type="match status" value="1"/>
</dbReference>
<protein>
    <recommendedName>
        <fullName evidence="3 15">DNA polymerase I</fullName>
        <ecNumber evidence="2 15">2.7.7.7</ecNumber>
    </recommendedName>
</protein>
<dbReference type="KEGG" id="rhoz:GXP67_25790"/>